<dbReference type="STRING" id="10195.A0A3M7SES9"/>
<evidence type="ECO:0000313" key="4">
    <source>
        <dbReference type="EMBL" id="RNA34157.1"/>
    </source>
</evidence>
<gene>
    <name evidence="4" type="ORF">BpHYR1_003053</name>
</gene>
<organism evidence="4 5">
    <name type="scientific">Brachionus plicatilis</name>
    <name type="common">Marine rotifer</name>
    <name type="synonym">Brachionus muelleri</name>
    <dbReference type="NCBI Taxonomy" id="10195"/>
    <lineage>
        <taxon>Eukaryota</taxon>
        <taxon>Metazoa</taxon>
        <taxon>Spiralia</taxon>
        <taxon>Gnathifera</taxon>
        <taxon>Rotifera</taxon>
        <taxon>Eurotatoria</taxon>
        <taxon>Monogononta</taxon>
        <taxon>Pseudotrocha</taxon>
        <taxon>Ploima</taxon>
        <taxon>Brachionidae</taxon>
        <taxon>Brachionus</taxon>
    </lineage>
</organism>
<dbReference type="Proteomes" id="UP000276133">
    <property type="component" value="Unassembled WGS sequence"/>
</dbReference>
<dbReference type="Pfam" id="PF02862">
    <property type="entry name" value="DDHD"/>
    <property type="match status" value="2"/>
</dbReference>
<evidence type="ECO:0000313" key="5">
    <source>
        <dbReference type="Proteomes" id="UP000276133"/>
    </source>
</evidence>
<dbReference type="PANTHER" id="PTHR23509:SF48">
    <property type="entry name" value="INTRACELLULAR PHOSPHOLIPASE A1"/>
    <property type="match status" value="1"/>
</dbReference>
<feature type="region of interest" description="Disordered" evidence="2">
    <location>
        <begin position="429"/>
        <end position="461"/>
    </location>
</feature>
<dbReference type="OrthoDB" id="431378at2759"/>
<evidence type="ECO:0000256" key="1">
    <source>
        <dbReference type="ARBA" id="ARBA00038464"/>
    </source>
</evidence>
<dbReference type="InterPro" id="IPR004177">
    <property type="entry name" value="DDHD_dom"/>
</dbReference>
<accession>A0A3M7SES9</accession>
<dbReference type="EMBL" id="REGN01001518">
    <property type="protein sequence ID" value="RNA34157.1"/>
    <property type="molecule type" value="Genomic_DNA"/>
</dbReference>
<protein>
    <submittedName>
        <fullName evidence="4">Phospholipase</fullName>
    </submittedName>
</protein>
<dbReference type="AlphaFoldDB" id="A0A3M7SES9"/>
<dbReference type="SMART" id="SM01127">
    <property type="entry name" value="DDHD"/>
    <property type="match status" value="1"/>
</dbReference>
<reference evidence="4 5" key="1">
    <citation type="journal article" date="2018" name="Sci. Rep.">
        <title>Genomic signatures of local adaptation to the degree of environmental predictability in rotifers.</title>
        <authorList>
            <person name="Franch-Gras L."/>
            <person name="Hahn C."/>
            <person name="Garcia-Roger E.M."/>
            <person name="Carmona M.J."/>
            <person name="Serra M."/>
            <person name="Gomez A."/>
        </authorList>
    </citation>
    <scope>NUCLEOTIDE SEQUENCE [LARGE SCALE GENOMIC DNA]</scope>
    <source>
        <strain evidence="4">HYR1</strain>
    </source>
</reference>
<dbReference type="GO" id="GO:0046872">
    <property type="term" value="F:metal ion binding"/>
    <property type="evidence" value="ECO:0007669"/>
    <property type="project" value="InterPro"/>
</dbReference>
<name>A0A3M7SES9_BRAPC</name>
<dbReference type="GO" id="GO:0005737">
    <property type="term" value="C:cytoplasm"/>
    <property type="evidence" value="ECO:0007669"/>
    <property type="project" value="TreeGrafter"/>
</dbReference>
<evidence type="ECO:0000259" key="3">
    <source>
        <dbReference type="PROSITE" id="PS51043"/>
    </source>
</evidence>
<comment type="similarity">
    <text evidence="1">Belongs to the PA-PLA1 family.</text>
</comment>
<dbReference type="PROSITE" id="PS51043">
    <property type="entry name" value="DDHD"/>
    <property type="match status" value="1"/>
</dbReference>
<comment type="caution">
    <text evidence="4">The sequence shown here is derived from an EMBL/GenBank/DDBJ whole genome shotgun (WGS) entry which is preliminary data.</text>
</comment>
<feature type="domain" description="DDHD" evidence="3">
    <location>
        <begin position="322"/>
        <end position="508"/>
    </location>
</feature>
<evidence type="ECO:0000256" key="2">
    <source>
        <dbReference type="SAM" id="MobiDB-lite"/>
    </source>
</evidence>
<dbReference type="GO" id="GO:0004620">
    <property type="term" value="F:phospholipase activity"/>
    <property type="evidence" value="ECO:0007669"/>
    <property type="project" value="TreeGrafter"/>
</dbReference>
<sequence length="516" mass="59056">MTYLNLNLSGPSITYASCHVPMPNAITKEIKTQIFFKKARKNFMHNKSFFFVKLKNLKFTPQRSGLHRSEILSTFDINNERSKSFTKTGVKIRRGQKEKHKESDSEEKLPEITHLVFVVHGIAQKLYENSVIKNCEDLRKECEKKKKEFFENSKNERFVFLPVDWRSSLILDDGIVESITPKSIQAIRDKLNSSALDIMYYTSPLYRTESQSRLIMTSLTNEMNRLYNLFCEKNPTFKRNHNKVSLIAHSLGSVIVYDIIIANTSFSQMTNNYGEDSSQQKLVLDHLSQNDAQLLDQYLEFKQKLEDVEKKMIKANNSTGLLAFKPQNFFLLGSPIAVFLALRGVRPAGLGSQDHILPKNICKKLFNIFHPSDPIAYRLEPLVLKHYATKSPVEIMRSSDPGCLKLSYKELNAKRNPISSDLKTALAKNPVAKKKDKNDSKSVELNQFKEDTKSTNSLGDSMDQVELEDALDYQLSESNFELMAALKAHTCYWKSSDTALFIVQNLITNDNDSSRE</sequence>
<keyword evidence="5" id="KW-1185">Reference proteome</keyword>
<dbReference type="InterPro" id="IPR058055">
    <property type="entry name" value="PA-PLA1"/>
</dbReference>
<feature type="region of interest" description="Disordered" evidence="2">
    <location>
        <begin position="87"/>
        <end position="106"/>
    </location>
</feature>
<feature type="compositionally biased region" description="Basic and acidic residues" evidence="2">
    <location>
        <begin position="436"/>
        <end position="453"/>
    </location>
</feature>
<dbReference type="PANTHER" id="PTHR23509">
    <property type="entry name" value="PA-PL1 PHOSPHOLIPASE FAMILY"/>
    <property type="match status" value="1"/>
</dbReference>
<proteinExistence type="inferred from homology"/>